<gene>
    <name evidence="2" type="ORF">PoB_004092000</name>
</gene>
<sequence>MDRTAENTVESSKKREDQGNHECEVWICGETFDHRQELNGEEGSREWEKCEKNPGHKGFISAPDFSLLHLPEEYRTQEILDLVQAQADLTVRLRVGYTSANRPDGYPFSGFRGRYIPHTGTGVVTVVCHEQPGNFSDSSEDDYYSDEEEKEDDRDEETKRRDFEAYERASRQPLFTGANCPCHDCEDTRYFASLNQTKPEENEAEGAIGKHDKNHSVESFDDDQNKKVMTTKKLSQNVNLKDDSSTSKHPELEACISGSQEKPCWLVIIETALHVVYDTDEAKHTVVDVFYDRNERTERPQSLYGFSVERTSIENDHCTFKCCTHNEDLVRKLTAASNKRRHIARSLGPAISPFTEPTEGLNSEMDFIPTPVSSNTHPTCSSNLSKEVPSPIPMKKDSSSKMTTPISHISVSTFTNNKDYPTPAPVKSSSFVSSSPTATPSLTPTSNSAPMKPPVAGTSVVAPIKSSADTSSPVLDNNSVSTSSPASSTATLSSVSCSDLLSPTTAAASPPASQARMAVIIGHPHGRSKTVSIGQWMERVKESEYKEFSTKTYYIYNTPTCKGNSGGSVMTFGKVEEERATVVIFTHHHRASCETPGLNMSSPFDELKPAYSKKLIESKEEKQKI</sequence>
<feature type="compositionally biased region" description="Basic and acidic residues" evidence="1">
    <location>
        <begin position="208"/>
        <end position="226"/>
    </location>
</feature>
<evidence type="ECO:0000256" key="1">
    <source>
        <dbReference type="SAM" id="MobiDB-lite"/>
    </source>
</evidence>
<feature type="region of interest" description="Disordered" evidence="1">
    <location>
        <begin position="131"/>
        <end position="160"/>
    </location>
</feature>
<feature type="compositionally biased region" description="Basic and acidic residues" evidence="1">
    <location>
        <begin position="240"/>
        <end position="249"/>
    </location>
</feature>
<feature type="compositionally biased region" description="Low complexity" evidence="1">
    <location>
        <begin position="425"/>
        <end position="450"/>
    </location>
</feature>
<accession>A0AAV4B5T6</accession>
<feature type="region of interest" description="Disordered" evidence="1">
    <location>
        <begin position="372"/>
        <end position="403"/>
    </location>
</feature>
<keyword evidence="3" id="KW-1185">Reference proteome</keyword>
<dbReference type="AlphaFoldDB" id="A0AAV4B5T6"/>
<proteinExistence type="predicted"/>
<feature type="region of interest" description="Disordered" evidence="1">
    <location>
        <begin position="425"/>
        <end position="489"/>
    </location>
</feature>
<evidence type="ECO:0000313" key="3">
    <source>
        <dbReference type="Proteomes" id="UP000735302"/>
    </source>
</evidence>
<name>A0AAV4B5T6_9GAST</name>
<feature type="region of interest" description="Disordered" evidence="1">
    <location>
        <begin position="199"/>
        <end position="249"/>
    </location>
</feature>
<dbReference type="EMBL" id="BLXT01004562">
    <property type="protein sequence ID" value="GFO14415.1"/>
    <property type="molecule type" value="Genomic_DNA"/>
</dbReference>
<comment type="caution">
    <text evidence="2">The sequence shown here is derived from an EMBL/GenBank/DDBJ whole genome shotgun (WGS) entry which is preliminary data.</text>
</comment>
<feature type="compositionally biased region" description="Acidic residues" evidence="1">
    <location>
        <begin position="138"/>
        <end position="155"/>
    </location>
</feature>
<organism evidence="2 3">
    <name type="scientific">Plakobranchus ocellatus</name>
    <dbReference type="NCBI Taxonomy" id="259542"/>
    <lineage>
        <taxon>Eukaryota</taxon>
        <taxon>Metazoa</taxon>
        <taxon>Spiralia</taxon>
        <taxon>Lophotrochozoa</taxon>
        <taxon>Mollusca</taxon>
        <taxon>Gastropoda</taxon>
        <taxon>Heterobranchia</taxon>
        <taxon>Euthyneura</taxon>
        <taxon>Panpulmonata</taxon>
        <taxon>Sacoglossa</taxon>
        <taxon>Placobranchoidea</taxon>
        <taxon>Plakobranchidae</taxon>
        <taxon>Plakobranchus</taxon>
    </lineage>
</organism>
<feature type="compositionally biased region" description="Low complexity" evidence="1">
    <location>
        <begin position="479"/>
        <end position="489"/>
    </location>
</feature>
<dbReference type="Proteomes" id="UP000735302">
    <property type="component" value="Unassembled WGS sequence"/>
</dbReference>
<feature type="region of interest" description="Disordered" evidence="1">
    <location>
        <begin position="1"/>
        <end position="20"/>
    </location>
</feature>
<protein>
    <submittedName>
        <fullName evidence="2">Uncharacterized protein</fullName>
    </submittedName>
</protein>
<feature type="compositionally biased region" description="Polar residues" evidence="1">
    <location>
        <begin position="372"/>
        <end position="385"/>
    </location>
</feature>
<evidence type="ECO:0000313" key="2">
    <source>
        <dbReference type="EMBL" id="GFO14415.1"/>
    </source>
</evidence>
<reference evidence="2 3" key="1">
    <citation type="journal article" date="2021" name="Elife">
        <title>Chloroplast acquisition without the gene transfer in kleptoplastic sea slugs, Plakobranchus ocellatus.</title>
        <authorList>
            <person name="Maeda T."/>
            <person name="Takahashi S."/>
            <person name="Yoshida T."/>
            <person name="Shimamura S."/>
            <person name="Takaki Y."/>
            <person name="Nagai Y."/>
            <person name="Toyoda A."/>
            <person name="Suzuki Y."/>
            <person name="Arimoto A."/>
            <person name="Ishii H."/>
            <person name="Satoh N."/>
            <person name="Nishiyama T."/>
            <person name="Hasebe M."/>
            <person name="Maruyama T."/>
            <person name="Minagawa J."/>
            <person name="Obokata J."/>
            <person name="Shigenobu S."/>
        </authorList>
    </citation>
    <scope>NUCLEOTIDE SEQUENCE [LARGE SCALE GENOMIC DNA]</scope>
</reference>
<dbReference type="SUPFAM" id="SSF50494">
    <property type="entry name" value="Trypsin-like serine proteases"/>
    <property type="match status" value="1"/>
</dbReference>
<feature type="compositionally biased region" description="Polar residues" evidence="1">
    <location>
        <begin position="467"/>
        <end position="478"/>
    </location>
</feature>
<dbReference type="InterPro" id="IPR009003">
    <property type="entry name" value="Peptidase_S1_PA"/>
</dbReference>